<dbReference type="Proteomes" id="UP001597112">
    <property type="component" value="Unassembled WGS sequence"/>
</dbReference>
<dbReference type="InterPro" id="IPR021122">
    <property type="entry name" value="RNA_ligase_dom_REL/Rnl2"/>
</dbReference>
<dbReference type="Gene3D" id="3.30.1490.70">
    <property type="match status" value="1"/>
</dbReference>
<dbReference type="GO" id="GO:0016874">
    <property type="term" value="F:ligase activity"/>
    <property type="evidence" value="ECO:0007669"/>
    <property type="project" value="UniProtKB-KW"/>
</dbReference>
<evidence type="ECO:0000259" key="1">
    <source>
        <dbReference type="Pfam" id="PF09414"/>
    </source>
</evidence>
<sequence>MKEYHKIQTVFLRSPETNFKQLMEGHWALPEFETLKDIPWTWTEKIDGTNIRIMWNGGEVRFGGKTDDAHIPTFLLNVLQQKFTAETMKQIFTDATEVCIYGEGYGNKIQKDGSRYITQGTDFILFDVKVGNFWLSRENVEDIANKFKVDIVPIIGTGTLIEAVDFVKKGYTSIIAHDKKHIAEGLIMKPKVDLFNRHGQRIVAKIKFRDFKR</sequence>
<dbReference type="Pfam" id="PF09414">
    <property type="entry name" value="RNA_ligase"/>
    <property type="match status" value="1"/>
</dbReference>
<dbReference type="SUPFAM" id="SSF56091">
    <property type="entry name" value="DNA ligase/mRNA capping enzyme, catalytic domain"/>
    <property type="match status" value="1"/>
</dbReference>
<dbReference type="RefSeq" id="WP_377582605.1">
    <property type="nucleotide sequence ID" value="NZ_JBHTKA010000008.1"/>
</dbReference>
<name>A0ABW3K6V5_9BACT</name>
<organism evidence="2 3">
    <name type="scientific">Ohtaekwangia kribbensis</name>
    <dbReference type="NCBI Taxonomy" id="688913"/>
    <lineage>
        <taxon>Bacteria</taxon>
        <taxon>Pseudomonadati</taxon>
        <taxon>Bacteroidota</taxon>
        <taxon>Cytophagia</taxon>
        <taxon>Cytophagales</taxon>
        <taxon>Fulvivirgaceae</taxon>
        <taxon>Ohtaekwangia</taxon>
    </lineage>
</organism>
<keyword evidence="3" id="KW-1185">Reference proteome</keyword>
<reference evidence="3" key="1">
    <citation type="journal article" date="2019" name="Int. J. Syst. Evol. Microbiol.">
        <title>The Global Catalogue of Microorganisms (GCM) 10K type strain sequencing project: providing services to taxonomists for standard genome sequencing and annotation.</title>
        <authorList>
            <consortium name="The Broad Institute Genomics Platform"/>
            <consortium name="The Broad Institute Genome Sequencing Center for Infectious Disease"/>
            <person name="Wu L."/>
            <person name="Ma J."/>
        </authorList>
    </citation>
    <scope>NUCLEOTIDE SEQUENCE [LARGE SCALE GENOMIC DNA]</scope>
    <source>
        <strain evidence="3">CCUG 58938</strain>
    </source>
</reference>
<proteinExistence type="predicted"/>
<accession>A0ABW3K6V5</accession>
<comment type="caution">
    <text evidence="2">The sequence shown here is derived from an EMBL/GenBank/DDBJ whole genome shotgun (WGS) entry which is preliminary data.</text>
</comment>
<dbReference type="Gene3D" id="3.30.470.30">
    <property type="entry name" value="DNA ligase/mRNA capping enzyme"/>
    <property type="match status" value="1"/>
</dbReference>
<evidence type="ECO:0000313" key="3">
    <source>
        <dbReference type="Proteomes" id="UP001597112"/>
    </source>
</evidence>
<evidence type="ECO:0000313" key="2">
    <source>
        <dbReference type="EMBL" id="MFD1001959.1"/>
    </source>
</evidence>
<dbReference type="EMBL" id="JBHTKA010000008">
    <property type="protein sequence ID" value="MFD1001959.1"/>
    <property type="molecule type" value="Genomic_DNA"/>
</dbReference>
<gene>
    <name evidence="2" type="ORF">ACFQ21_21720</name>
</gene>
<keyword evidence="2" id="KW-0436">Ligase</keyword>
<feature type="domain" description="RNA ligase" evidence="1">
    <location>
        <begin position="39"/>
        <end position="206"/>
    </location>
</feature>
<protein>
    <submittedName>
        <fullName evidence="2">RNA ligase family protein</fullName>
    </submittedName>
</protein>